<evidence type="ECO:0000313" key="3">
    <source>
        <dbReference type="EMBL" id="MQL55669.1"/>
    </source>
</evidence>
<dbReference type="CDD" id="cd06661">
    <property type="entry name" value="GGCT_like"/>
    <property type="match status" value="2"/>
</dbReference>
<dbReference type="Proteomes" id="UP000474054">
    <property type="component" value="Unassembled WGS sequence"/>
</dbReference>
<dbReference type="EMBL" id="WHYS01000002">
    <property type="protein sequence ID" value="MQL55669.1"/>
    <property type="molecule type" value="Genomic_DNA"/>
</dbReference>
<dbReference type="InterPro" id="IPR039126">
    <property type="entry name" value="GGACT"/>
</dbReference>
<evidence type="ECO:0000313" key="4">
    <source>
        <dbReference type="EMBL" id="QGR21751.1"/>
    </source>
</evidence>
<dbReference type="GO" id="GO:0005829">
    <property type="term" value="C:cytosol"/>
    <property type="evidence" value="ECO:0007669"/>
    <property type="project" value="TreeGrafter"/>
</dbReference>
<evidence type="ECO:0000313" key="5">
    <source>
        <dbReference type="Proteomes" id="UP000426328"/>
    </source>
</evidence>
<dbReference type="InterPro" id="IPR036568">
    <property type="entry name" value="GGCT-like_sf"/>
</dbReference>
<proteinExistence type="inferred from homology"/>
<dbReference type="Pfam" id="PF06094">
    <property type="entry name" value="GGACT"/>
    <property type="match status" value="1"/>
</dbReference>
<dbReference type="GO" id="GO:0061929">
    <property type="term" value="F:gamma-glutamylaminecyclotransferase activity"/>
    <property type="evidence" value="ECO:0007669"/>
    <property type="project" value="InterPro"/>
</dbReference>
<gene>
    <name evidence="4" type="ORF">D1866_06880</name>
    <name evidence="3" type="ORF">GFB69_07940</name>
</gene>
<dbReference type="RefSeq" id="WP_152941712.1">
    <property type="nucleotide sequence ID" value="NZ_CP045482.1"/>
</dbReference>
<reference evidence="3 6" key="1">
    <citation type="submission" date="2019-10" db="EMBL/GenBank/DDBJ databases">
        <title>Comparative genomics of sulfur disproportionating microorganisms.</title>
        <authorList>
            <person name="Ward L.M."/>
            <person name="Bertran E."/>
            <person name="Johnston D."/>
        </authorList>
    </citation>
    <scope>NUCLEOTIDE SEQUENCE [LARGE SCALE GENOMIC DNA]</scope>
    <source>
        <strain evidence="3 6">DSM 3772</strain>
    </source>
</reference>
<evidence type="ECO:0000259" key="2">
    <source>
        <dbReference type="Pfam" id="PF06094"/>
    </source>
</evidence>
<dbReference type="GO" id="GO:0016740">
    <property type="term" value="F:transferase activity"/>
    <property type="evidence" value="ECO:0007669"/>
    <property type="project" value="UniProtKB-KW"/>
</dbReference>
<keyword evidence="5" id="KW-1185">Reference proteome</keyword>
<dbReference type="KEGG" id="aamb:D1866_06880"/>
<evidence type="ECO:0000313" key="6">
    <source>
        <dbReference type="Proteomes" id="UP000474054"/>
    </source>
</evidence>
<dbReference type="EMBL" id="CP045482">
    <property type="protein sequence ID" value="QGR21751.1"/>
    <property type="molecule type" value="Genomic_DNA"/>
</dbReference>
<accession>A0A650CV48</accession>
<dbReference type="Pfam" id="PF13772">
    <property type="entry name" value="AIG2_2"/>
    <property type="match status" value="1"/>
</dbReference>
<dbReference type="PANTHER" id="PTHR12510:SF4">
    <property type="entry name" value="GAMMA-GLUTAMYLAMINECYCLOTRANSFERASE"/>
    <property type="match status" value="1"/>
</dbReference>
<evidence type="ECO:0000256" key="1">
    <source>
        <dbReference type="ARBA" id="ARBA00008861"/>
    </source>
</evidence>
<keyword evidence="4" id="KW-0808">Transferase</keyword>
<organism evidence="4 5">
    <name type="scientific">Acidianus ambivalens</name>
    <name type="common">Desulfurolobus ambivalens</name>
    <dbReference type="NCBI Taxonomy" id="2283"/>
    <lineage>
        <taxon>Archaea</taxon>
        <taxon>Thermoproteota</taxon>
        <taxon>Thermoprotei</taxon>
        <taxon>Sulfolobales</taxon>
        <taxon>Sulfolobaceae</taxon>
        <taxon>Acidianus</taxon>
    </lineage>
</organism>
<dbReference type="InterPro" id="IPR013024">
    <property type="entry name" value="GGCT-like"/>
</dbReference>
<dbReference type="PANTHER" id="PTHR12510">
    <property type="entry name" value="TROPONIN C-AKIN-1 PROTEIN"/>
    <property type="match status" value="1"/>
</dbReference>
<protein>
    <submittedName>
        <fullName evidence="4">Gamma-glutamylcyclotransferase</fullName>
    </submittedName>
</protein>
<dbReference type="AlphaFoldDB" id="A0A650CV48"/>
<feature type="domain" description="Gamma-glutamylcyclotransferase AIG2-like" evidence="2">
    <location>
        <begin position="3"/>
        <end position="121"/>
    </location>
</feature>
<comment type="similarity">
    <text evidence="1">Belongs to the gamma-glutamylcyclotransferase family.</text>
</comment>
<reference evidence="4 5" key="2">
    <citation type="submission" date="2019-10" db="EMBL/GenBank/DDBJ databases">
        <title>Genome Sequences from Six Type Strain Members of the Archaeal Family Sulfolobaceae: Acidianus ambivalens, Acidianus infernus, Metallosphaera prunae, Stygiolobus azoricus, Sulfolobus metallicus, and Sulfurisphaera ohwakuensis.</title>
        <authorList>
            <person name="Counts J.A."/>
            <person name="Kelly R.M."/>
        </authorList>
    </citation>
    <scope>NUCLEOTIDE SEQUENCE [LARGE SCALE GENOMIC DNA]</scope>
    <source>
        <strain evidence="4 5">LEI 10</strain>
    </source>
</reference>
<dbReference type="InterPro" id="IPR009288">
    <property type="entry name" value="AIG2-like_dom"/>
</dbReference>
<sequence>MYLFAYGTLRYGFELHHLLKDSRFVGLGFIEGYKMYDIGNYPGVVRGDGIVWGEVYEIKDELISLLDEVEDYKGRPDDLYIREKTRVYFDQKRRYYIDNVNFYRYNHGIEFRDEIESGDYSRWVGMPVIVNYFAYAENTNPEILKERGVKEILKEIEAYLEDYKIIFNIKCKYGLCANLKEFKGGKVYGYIYVMLENELNSLDKAEEHLIKYVRDVIKVKDKEGKEYFAQAYISDYKEGEGEPTDFYKNSIIEGLKRKWDKISTGL</sequence>
<dbReference type="GeneID" id="42779448"/>
<dbReference type="SUPFAM" id="SSF110857">
    <property type="entry name" value="Gamma-glutamyl cyclotransferase-like"/>
    <property type="match status" value="2"/>
</dbReference>
<dbReference type="Gene3D" id="3.10.490.10">
    <property type="entry name" value="Gamma-glutamyl cyclotransferase-like"/>
    <property type="match status" value="2"/>
</dbReference>
<name>A0A650CV48_ACIAM</name>
<dbReference type="Proteomes" id="UP000426328">
    <property type="component" value="Chromosome"/>
</dbReference>